<dbReference type="RefSeq" id="WP_039205608.1">
    <property type="nucleotide sequence ID" value="NZ_JSCE01000002.1"/>
</dbReference>
<dbReference type="Gene3D" id="3.40.50.620">
    <property type="entry name" value="HUPs"/>
    <property type="match status" value="1"/>
</dbReference>
<comment type="caution">
    <text evidence="3">The sequence shown here is derived from an EMBL/GenBank/DDBJ whole genome shotgun (WGS) entry which is preliminary data.</text>
</comment>
<dbReference type="InterPro" id="IPR035107">
    <property type="entry name" value="tRNA_thiolation_TtcA_Ctu1"/>
</dbReference>
<evidence type="ECO:0000313" key="3">
    <source>
        <dbReference type="EMBL" id="KHM53222.1"/>
    </source>
</evidence>
<dbReference type="eggNOG" id="COG0037">
    <property type="taxonomic scope" value="Bacteria"/>
</dbReference>
<dbReference type="AlphaFoldDB" id="A0A0B2K5D7"/>
<gene>
    <name evidence="3" type="ORF">NZ47_00195</name>
</gene>
<evidence type="ECO:0000313" key="4">
    <source>
        <dbReference type="Proteomes" id="UP000030993"/>
    </source>
</evidence>
<dbReference type="PIRSF" id="PIRSF004976">
    <property type="entry name" value="ATPase_YdaO"/>
    <property type="match status" value="1"/>
</dbReference>
<dbReference type="CDD" id="cd24138">
    <property type="entry name" value="TtcA-like"/>
    <property type="match status" value="1"/>
</dbReference>
<dbReference type="InterPro" id="IPR014729">
    <property type="entry name" value="Rossmann-like_a/b/a_fold"/>
</dbReference>
<dbReference type="EMBL" id="JSCE01000002">
    <property type="protein sequence ID" value="KHM53222.1"/>
    <property type="molecule type" value="Genomic_DNA"/>
</dbReference>
<feature type="domain" description="tRNA(Ile)-lysidine/2-thiocytidine synthase N-terminal" evidence="2">
    <location>
        <begin position="29"/>
        <end position="195"/>
    </location>
</feature>
<proteinExistence type="predicted"/>
<reference evidence="3 4" key="1">
    <citation type="journal article" date="2013" name="PLoS ONE">
        <title>Identification and characterization of three novel lipases belonging to families II and V from Anaerovibrio lipolyticus 5ST.</title>
        <authorList>
            <person name="Prive F."/>
            <person name="Kaderbhai N.N."/>
            <person name="Girdwood S."/>
            <person name="Worgan H.J."/>
            <person name="Pinloche E."/>
            <person name="Scollan N.D."/>
            <person name="Huws S.A."/>
            <person name="Newbold C.J."/>
        </authorList>
    </citation>
    <scope>NUCLEOTIDE SEQUENCE [LARGE SCALE GENOMIC DNA]</scope>
    <source>
        <strain evidence="3 4">5S</strain>
    </source>
</reference>
<evidence type="ECO:0000256" key="1">
    <source>
        <dbReference type="ARBA" id="ARBA00022679"/>
    </source>
</evidence>
<dbReference type="InterPro" id="IPR011063">
    <property type="entry name" value="TilS/TtcA_N"/>
</dbReference>
<dbReference type="PANTHER" id="PTHR43686">
    <property type="entry name" value="SULFURTRANSFERASE-RELATED"/>
    <property type="match status" value="1"/>
</dbReference>
<keyword evidence="4" id="KW-1185">Reference proteome</keyword>
<dbReference type="Pfam" id="PF01171">
    <property type="entry name" value="ATP_bind_3"/>
    <property type="match status" value="1"/>
</dbReference>
<evidence type="ECO:0000259" key="2">
    <source>
        <dbReference type="Pfam" id="PF01171"/>
    </source>
</evidence>
<name>A0A0B2K5D7_9FIRM</name>
<accession>A0A0B2K5D7</accession>
<sequence>MKINLPQLYFSKLMRAITEFELIENGDNIMIGVSGGKDSIFLAYAMAMMKMRLKKDFSLKAITINPMFSENFGEGVERIRAFMKELDIPFDTIDVDIAGTIEAQNGKDPCYSCAFFRRGAVNRFAKEHGCNKVAYAHHHDDAVETFFMSLLYSGQIHTFTPKTYLDKMDVTVIRPLVYFREQEIIDAIEYHGFQPVTSPCPYDGHTIRQTVKELIASMSKDNPQLYPHLASAMRENAVGELWPAAKNRKEMQKAYYSYMYGDTSPPLRGPSPQGEGN</sequence>
<keyword evidence="1" id="KW-0808">Transferase</keyword>
<organism evidence="3 4">
    <name type="scientific">Anaerovibrio lipolyticus</name>
    <dbReference type="NCBI Taxonomy" id="82374"/>
    <lineage>
        <taxon>Bacteria</taxon>
        <taxon>Bacillati</taxon>
        <taxon>Bacillota</taxon>
        <taxon>Negativicutes</taxon>
        <taxon>Selenomonadales</taxon>
        <taxon>Selenomonadaceae</taxon>
        <taxon>Anaerovibrio</taxon>
    </lineage>
</organism>
<dbReference type="GO" id="GO:0008033">
    <property type="term" value="P:tRNA processing"/>
    <property type="evidence" value="ECO:0007669"/>
    <property type="project" value="InterPro"/>
</dbReference>
<dbReference type="GO" id="GO:0016740">
    <property type="term" value="F:transferase activity"/>
    <property type="evidence" value="ECO:0007669"/>
    <property type="project" value="UniProtKB-KW"/>
</dbReference>
<dbReference type="SUPFAM" id="SSF52402">
    <property type="entry name" value="Adenine nucleotide alpha hydrolases-like"/>
    <property type="match status" value="1"/>
</dbReference>
<dbReference type="PANTHER" id="PTHR43686:SF1">
    <property type="entry name" value="AMINOTRAN_5 DOMAIN-CONTAINING PROTEIN"/>
    <property type="match status" value="1"/>
</dbReference>
<dbReference type="Proteomes" id="UP000030993">
    <property type="component" value="Unassembled WGS sequence"/>
</dbReference>
<dbReference type="STRING" id="82374.NZ47_00195"/>
<protein>
    <submittedName>
        <fullName evidence="3">ExsB family protein</fullName>
    </submittedName>
</protein>